<evidence type="ECO:0000313" key="3">
    <source>
        <dbReference type="EMBL" id="MEA1079508.1"/>
    </source>
</evidence>
<comment type="caution">
    <text evidence="3">The sequence shown here is derived from an EMBL/GenBank/DDBJ whole genome shotgun (WGS) entry which is preliminary data.</text>
</comment>
<dbReference type="EMBL" id="JAYDCJ010000001">
    <property type="protein sequence ID" value="MEA1079508.1"/>
    <property type="molecule type" value="Genomic_DNA"/>
</dbReference>
<dbReference type="Gene3D" id="3.30.420.240">
    <property type="match status" value="1"/>
</dbReference>
<gene>
    <name evidence="3" type="primary">terL</name>
    <name evidence="3" type="ORF">U5822_02430</name>
</gene>
<dbReference type="InterPro" id="IPR035421">
    <property type="entry name" value="Terminase_6C"/>
</dbReference>
<reference evidence="3 4" key="1">
    <citation type="submission" date="2023-12" db="EMBL/GenBank/DDBJ databases">
        <title>Marinobacter qingdaonensis sp. nov., isolated from the intertidal sediment of Qingdao, PR China.</title>
        <authorList>
            <person name="Li Y."/>
        </authorList>
    </citation>
    <scope>NUCLEOTIDE SEQUENCE [LARGE SCALE GENOMIC DNA]</scope>
    <source>
        <strain evidence="3 4">ASW11-75</strain>
    </source>
</reference>
<evidence type="ECO:0000313" key="4">
    <source>
        <dbReference type="Proteomes" id="UP001305746"/>
    </source>
</evidence>
<evidence type="ECO:0000259" key="2">
    <source>
        <dbReference type="Pfam" id="PF17289"/>
    </source>
</evidence>
<protein>
    <submittedName>
        <fullName evidence="3">Phage terminase large subunit</fullName>
    </submittedName>
</protein>
<dbReference type="Pfam" id="PF17289">
    <property type="entry name" value="Terminase_6C"/>
    <property type="match status" value="1"/>
</dbReference>
<name>A0ABU5NUM5_9GAMM</name>
<dbReference type="Proteomes" id="UP001305746">
    <property type="component" value="Unassembled WGS sequence"/>
</dbReference>
<dbReference type="InterPro" id="IPR006517">
    <property type="entry name" value="Phage_terminase_lsu-like_C"/>
</dbReference>
<organism evidence="3 4">
    <name type="scientific">Marinobacter qingdaonensis</name>
    <dbReference type="NCBI Taxonomy" id="3108486"/>
    <lineage>
        <taxon>Bacteria</taxon>
        <taxon>Pseudomonadati</taxon>
        <taxon>Pseudomonadota</taxon>
        <taxon>Gammaproteobacteria</taxon>
        <taxon>Pseudomonadales</taxon>
        <taxon>Marinobacteraceae</taxon>
        <taxon>Marinobacter</taxon>
    </lineage>
</organism>
<sequence>MPHSAEQKIMDPRVLAVLKHKLETDFLFFTRYFFKQLTGQNFVVSDHHRIIEDHVYQVTAAQILRLIVNIPPRYGKTEMLVVMFIAWCIAKNPRAKFIHLSYSDELAFDNSSRIKELILSDAFQAVWPHIQLKGDAKSKKKWYTTQGGGVYATSSGGAVTGFGAGSTASEGSQDASHEQLQELEEHGIDTSFLTTNQEQLDPDLFYGAIIVDDPLKPGDAESATVRKTINKRMSNTIASRVNSRKTPIIVVMQRLHEEDTTGYLLDGGTGDTWTHLKLAALTEDPVTGEQKALWPFKHTVEELERQRDADPYVFSGQMQQEPTPIAGGVVSLDWFGRYGEHPAECEQIVFSCDTAFKTAEINDPSVISVFGKYNKRWYLLDVWRRRAKYPELKRTLINLNAIWSPHAILIEDKASGQSLIQDGREEGLPVIAIEPEANKVIRMSNQSSLVEAGLVVLPEKASWLYDFEQEIIHFPKSKHDDQVDTLSQLLKWQRKQSLSITLDYEDVDMKELEAELEDYY</sequence>
<keyword evidence="1" id="KW-1188">Viral release from host cell</keyword>
<dbReference type="RefSeq" id="WP_322854028.1">
    <property type="nucleotide sequence ID" value="NZ_JAYDCJ010000001.1"/>
</dbReference>
<evidence type="ECO:0000256" key="1">
    <source>
        <dbReference type="ARBA" id="ARBA00022612"/>
    </source>
</evidence>
<feature type="domain" description="Terminase large subunit gp17-like C-terminal" evidence="2">
    <location>
        <begin position="353"/>
        <end position="490"/>
    </location>
</feature>
<dbReference type="NCBIfam" id="TIGR01630">
    <property type="entry name" value="psiM2_ORF9"/>
    <property type="match status" value="1"/>
</dbReference>
<proteinExistence type="predicted"/>
<keyword evidence="4" id="KW-1185">Reference proteome</keyword>
<accession>A0ABU5NUM5</accession>